<dbReference type="Gene3D" id="3.40.50.300">
    <property type="entry name" value="P-loop containing nucleotide triphosphate hydrolases"/>
    <property type="match status" value="2"/>
</dbReference>
<dbReference type="PANTHER" id="PTHR32309:SF31">
    <property type="entry name" value="CAPSULAR EXOPOLYSACCHARIDE FAMILY"/>
    <property type="match status" value="1"/>
</dbReference>
<keyword evidence="1" id="KW-0418">Kinase</keyword>
<proteinExistence type="predicted"/>
<name>A0A538SXL2_UNCEI</name>
<evidence type="ECO:0000313" key="1">
    <source>
        <dbReference type="EMBL" id="TMQ56092.1"/>
    </source>
</evidence>
<dbReference type="InterPro" id="IPR027417">
    <property type="entry name" value="P-loop_NTPase"/>
</dbReference>
<keyword evidence="1" id="KW-0808">Transferase</keyword>
<dbReference type="AlphaFoldDB" id="A0A538SXL2"/>
<dbReference type="EMBL" id="VBOU01000006">
    <property type="protein sequence ID" value="TMQ56092.1"/>
    <property type="molecule type" value="Genomic_DNA"/>
</dbReference>
<dbReference type="InterPro" id="IPR050445">
    <property type="entry name" value="Bact_polysacc_biosynth/exp"/>
</dbReference>
<organism evidence="1 2">
    <name type="scientific">Eiseniibacteriota bacterium</name>
    <dbReference type="NCBI Taxonomy" id="2212470"/>
    <lineage>
        <taxon>Bacteria</taxon>
        <taxon>Candidatus Eiseniibacteriota</taxon>
    </lineage>
</organism>
<sequence length="368" mass="39720">MSDTGALAYRVFSSSIARLISNGARRIMITSSGPGEGKSTIVAKLGENLARSDRLRIAIVDADAFRPTLHKFFQLDHRRGLGDLLGQISKADLNGDSSKQFGIGDWIELIRAQSRTGRLQVSEGSEEFSIIFNKGRVSSVPDRQGQRDFALRAQREGSRPLGGGPSGLGPIEAELDSALQVELDKRLRRMLALAKPQYRFLPAPEAPAPEAGNRPTTASGATGIDRFILGMVGDELNQPYLSRQIPGYLKNTSMANLKVLTCGDLTTDSFYFAEPFVTVIDRLAKCFDAVLIDAPPVAFDTSTSLLAPAIDGVLLVVKADGFDVGVIQRAKDQLLRSGANLLGVALNQVDLPREAAFPYYQGSSREPA</sequence>
<reference evidence="1 2" key="1">
    <citation type="journal article" date="2019" name="Nat. Microbiol.">
        <title>Mediterranean grassland soil C-N compound turnover is dependent on rainfall and depth, and is mediated by genomically divergent microorganisms.</title>
        <authorList>
            <person name="Diamond S."/>
            <person name="Andeer P.F."/>
            <person name="Li Z."/>
            <person name="Crits-Christoph A."/>
            <person name="Burstein D."/>
            <person name="Anantharaman K."/>
            <person name="Lane K.R."/>
            <person name="Thomas B.C."/>
            <person name="Pan C."/>
            <person name="Northen T.R."/>
            <person name="Banfield J.F."/>
        </authorList>
    </citation>
    <scope>NUCLEOTIDE SEQUENCE [LARGE SCALE GENOMIC DNA]</scope>
    <source>
        <strain evidence="1">WS_4</strain>
    </source>
</reference>
<evidence type="ECO:0000313" key="2">
    <source>
        <dbReference type="Proteomes" id="UP000319829"/>
    </source>
</evidence>
<protein>
    <submittedName>
        <fullName evidence="1">CpsD/CapB family tyrosine-protein kinase</fullName>
    </submittedName>
</protein>
<dbReference type="SUPFAM" id="SSF52540">
    <property type="entry name" value="P-loop containing nucleoside triphosphate hydrolases"/>
    <property type="match status" value="1"/>
</dbReference>
<gene>
    <name evidence="1" type="ORF">E6K74_01130</name>
</gene>
<dbReference type="GO" id="GO:0016301">
    <property type="term" value="F:kinase activity"/>
    <property type="evidence" value="ECO:0007669"/>
    <property type="project" value="UniProtKB-KW"/>
</dbReference>
<dbReference type="Proteomes" id="UP000319829">
    <property type="component" value="Unassembled WGS sequence"/>
</dbReference>
<comment type="caution">
    <text evidence="1">The sequence shown here is derived from an EMBL/GenBank/DDBJ whole genome shotgun (WGS) entry which is preliminary data.</text>
</comment>
<accession>A0A538SXL2</accession>
<dbReference type="PANTHER" id="PTHR32309">
    <property type="entry name" value="TYROSINE-PROTEIN KINASE"/>
    <property type="match status" value="1"/>
</dbReference>